<evidence type="ECO:0008006" key="4">
    <source>
        <dbReference type="Google" id="ProtNLM"/>
    </source>
</evidence>
<reference evidence="2" key="1">
    <citation type="journal article" date="2020" name="G3 (Bethesda)">
        <title>High-Quality Assemblies for Three Invasive Social Wasps from the &lt;i&gt;Vespula&lt;/i&gt; Genus.</title>
        <authorList>
            <person name="Harrop T.W.R."/>
            <person name="Guhlin J."/>
            <person name="McLaughlin G.M."/>
            <person name="Permina E."/>
            <person name="Stockwell P."/>
            <person name="Gilligan J."/>
            <person name="Le Lec M.F."/>
            <person name="Gruber M.A.M."/>
            <person name="Quinn O."/>
            <person name="Lovegrove M."/>
            <person name="Duncan E.J."/>
            <person name="Remnant E.J."/>
            <person name="Van Eeckhoven J."/>
            <person name="Graham B."/>
            <person name="Knapp R.A."/>
            <person name="Langford K.W."/>
            <person name="Kronenberg Z."/>
            <person name="Press M.O."/>
            <person name="Eacker S.M."/>
            <person name="Wilson-Rankin E.E."/>
            <person name="Purcell J."/>
            <person name="Lester P.J."/>
            <person name="Dearden P.K."/>
        </authorList>
    </citation>
    <scope>NUCLEOTIDE SEQUENCE</scope>
    <source>
        <strain evidence="2">Volc-1</strain>
    </source>
</reference>
<protein>
    <recommendedName>
        <fullName evidence="4">Ig-like domain-containing protein</fullName>
    </recommendedName>
</protein>
<keyword evidence="3" id="KW-1185">Reference proteome</keyword>
<organism evidence="2 3">
    <name type="scientific">Vespula pensylvanica</name>
    <name type="common">Western yellow jacket</name>
    <name type="synonym">Wasp</name>
    <dbReference type="NCBI Taxonomy" id="30213"/>
    <lineage>
        <taxon>Eukaryota</taxon>
        <taxon>Metazoa</taxon>
        <taxon>Ecdysozoa</taxon>
        <taxon>Arthropoda</taxon>
        <taxon>Hexapoda</taxon>
        <taxon>Insecta</taxon>
        <taxon>Pterygota</taxon>
        <taxon>Neoptera</taxon>
        <taxon>Endopterygota</taxon>
        <taxon>Hymenoptera</taxon>
        <taxon>Apocrita</taxon>
        <taxon>Aculeata</taxon>
        <taxon>Vespoidea</taxon>
        <taxon>Vespidae</taxon>
        <taxon>Vespinae</taxon>
        <taxon>Vespula</taxon>
    </lineage>
</organism>
<feature type="region of interest" description="Disordered" evidence="1">
    <location>
        <begin position="16"/>
        <end position="38"/>
    </location>
</feature>
<evidence type="ECO:0000256" key="1">
    <source>
        <dbReference type="SAM" id="MobiDB-lite"/>
    </source>
</evidence>
<dbReference type="Proteomes" id="UP000600918">
    <property type="component" value="Unassembled WGS sequence"/>
</dbReference>
<accession>A0A834P0C0</accession>
<proteinExistence type="predicted"/>
<feature type="compositionally biased region" description="Basic and acidic residues" evidence="1">
    <location>
        <begin position="16"/>
        <end position="30"/>
    </location>
</feature>
<dbReference type="AlphaFoldDB" id="A0A834P0C0"/>
<dbReference type="EMBL" id="JACSDY010000008">
    <property type="protein sequence ID" value="KAF7422153.1"/>
    <property type="molecule type" value="Genomic_DNA"/>
</dbReference>
<sequence>MWTSYRMKFQRVRIQRSGDRWDSELGREESGGYTGKPLPTYRPASQLVPLGGAARLFCEAYLGKVELPDAKNSVTWSKSDSNVTLPSHGRIAQHRVSRNM</sequence>
<gene>
    <name evidence="2" type="ORF">H0235_009989</name>
</gene>
<evidence type="ECO:0000313" key="3">
    <source>
        <dbReference type="Proteomes" id="UP000600918"/>
    </source>
</evidence>
<name>A0A834P0C0_VESPE</name>
<comment type="caution">
    <text evidence="2">The sequence shown here is derived from an EMBL/GenBank/DDBJ whole genome shotgun (WGS) entry which is preliminary data.</text>
</comment>
<evidence type="ECO:0000313" key="2">
    <source>
        <dbReference type="EMBL" id="KAF7422153.1"/>
    </source>
</evidence>